<proteinExistence type="predicted"/>
<dbReference type="RefSeq" id="WP_175354696.1">
    <property type="nucleotide sequence ID" value="NZ_JABFMT010000013.1"/>
</dbReference>
<keyword evidence="2" id="KW-1185">Reference proteome</keyword>
<evidence type="ECO:0000313" key="1">
    <source>
        <dbReference type="EMBL" id="NUU02707.1"/>
    </source>
</evidence>
<evidence type="ECO:0000313" key="2">
    <source>
        <dbReference type="Proteomes" id="UP000536746"/>
    </source>
</evidence>
<gene>
    <name evidence="1" type="ORF">HNO84_13960</name>
</gene>
<accession>A0ABX2LW27</accession>
<dbReference type="EMBL" id="JABFMT010000013">
    <property type="protein sequence ID" value="NUU02707.1"/>
    <property type="molecule type" value="Genomic_DNA"/>
</dbReference>
<evidence type="ECO:0008006" key="3">
    <source>
        <dbReference type="Google" id="ProtNLM"/>
    </source>
</evidence>
<name>A0ABX2LW27_9BURK</name>
<sequence>MSIYEYKAHAGLYLYRLKYSEHEEGWSVDAVQILMGSHPMSNWMPVRGFYASDSQALAQGIEHCKALVAQLNTENLPS</sequence>
<reference evidence="1 2" key="1">
    <citation type="journal article" date="2020" name="Front. Plant Sci.">
        <title>Isolation of Rhizosphere Bacteria That Improve Quality and Water Stress Tolerance in Greenhouse Ornamentals.</title>
        <authorList>
            <person name="Nordstedt N.P."/>
            <person name="Jones M.L."/>
        </authorList>
    </citation>
    <scope>NUCLEOTIDE SEQUENCE [LARGE SCALE GENOMIC DNA]</scope>
    <source>
        <strain evidence="1 2">C6C2</strain>
    </source>
</reference>
<dbReference type="Proteomes" id="UP000536746">
    <property type="component" value="Unassembled WGS sequence"/>
</dbReference>
<comment type="caution">
    <text evidence="1">The sequence shown here is derived from an EMBL/GenBank/DDBJ whole genome shotgun (WGS) entry which is preliminary data.</text>
</comment>
<protein>
    <recommendedName>
        <fullName evidence="3">DUF1653 domain-containing protein</fullName>
    </recommendedName>
</protein>
<organism evidence="1 2">
    <name type="scientific">Herbaspirillum robiniae</name>
    <dbReference type="NCBI Taxonomy" id="2014887"/>
    <lineage>
        <taxon>Bacteria</taxon>
        <taxon>Pseudomonadati</taxon>
        <taxon>Pseudomonadota</taxon>
        <taxon>Betaproteobacteria</taxon>
        <taxon>Burkholderiales</taxon>
        <taxon>Oxalobacteraceae</taxon>
        <taxon>Herbaspirillum</taxon>
    </lineage>
</organism>